<reference evidence="1 2" key="1">
    <citation type="journal article" date="2019" name="Microbiol. Resour. Announc.">
        <title>Draft Genome Sequence of the Most Traditional epsilon-Poly-l-Lysine Producer, Streptomyces albulus NBRC14147.</title>
        <authorList>
            <person name="Yamanaka K."/>
            <person name="Hamano Y."/>
        </authorList>
    </citation>
    <scope>NUCLEOTIDE SEQUENCE [LARGE SCALE GENOMIC DNA]</scope>
    <source>
        <strain evidence="1 2">NBRC 14147</strain>
    </source>
</reference>
<dbReference type="InterPro" id="IPR016024">
    <property type="entry name" value="ARM-type_fold"/>
</dbReference>
<dbReference type="RefSeq" id="WP_016573868.1">
    <property type="nucleotide sequence ID" value="NZ_BHXC01000001.1"/>
</dbReference>
<name>A0A401QPX5_STRNR</name>
<evidence type="ECO:0008006" key="3">
    <source>
        <dbReference type="Google" id="ProtNLM"/>
    </source>
</evidence>
<dbReference type="AlphaFoldDB" id="A0A401QPX5"/>
<sequence>MSTSHESVFRLLSGEPLRKSLDSADPQAWVDFDLAVRSLPYVRRGALRALTGLRAHARGALSESQLAVALCHPDGRVREAALEWAPAVPALLPLVVIRSADWVAAVREEARELLADLLPGVAHQAMAPFAALVLRMARRQHGDFAQALLKQSLVEGPPEAITALLTGGDRAARRFGHRIAVERHLLAPLQLARIAASDDDVVIQGLCAEAALAAVREAAHGEVLEPLLGSRQPQVRAAGVTALRRMGRFAQAEPFLSDRAGIVRACARWVLRQNGTDPLPLYRALCADPTDEDLPPGAALGLAECGTRADAELLWPLVGHPVAAVRARAVAGLRVLDLTDAARLRPLVDDPAPAVAREVTGALIPDADKLAPQWLETRLAPERPAHTRTAAFRLLCAQGGTVELRSALMLLTDRNPKLRFRAEQAVRRWTPSPTTALGDRELATLIDRHEPALGRQAALLLRRGLGIPS</sequence>
<gene>
    <name evidence="1" type="ORF">SALB_00066</name>
</gene>
<organism evidence="1 2">
    <name type="scientific">Streptomyces noursei</name>
    <name type="common">Streptomyces albulus</name>
    <dbReference type="NCBI Taxonomy" id="1971"/>
    <lineage>
        <taxon>Bacteria</taxon>
        <taxon>Bacillati</taxon>
        <taxon>Actinomycetota</taxon>
        <taxon>Actinomycetes</taxon>
        <taxon>Kitasatosporales</taxon>
        <taxon>Streptomycetaceae</taxon>
        <taxon>Streptomyces</taxon>
    </lineage>
</organism>
<accession>A0A401QPX5</accession>
<evidence type="ECO:0000313" key="1">
    <source>
        <dbReference type="EMBL" id="GCB87415.1"/>
    </source>
</evidence>
<evidence type="ECO:0000313" key="2">
    <source>
        <dbReference type="Proteomes" id="UP000288351"/>
    </source>
</evidence>
<dbReference type="EMBL" id="BHXC01000001">
    <property type="protein sequence ID" value="GCB87415.1"/>
    <property type="molecule type" value="Genomic_DNA"/>
</dbReference>
<comment type="caution">
    <text evidence="1">The sequence shown here is derived from an EMBL/GenBank/DDBJ whole genome shotgun (WGS) entry which is preliminary data.</text>
</comment>
<dbReference type="Gene3D" id="1.25.10.10">
    <property type="entry name" value="Leucine-rich Repeat Variant"/>
    <property type="match status" value="1"/>
</dbReference>
<protein>
    <recommendedName>
        <fullName evidence="3">PBS lyase</fullName>
    </recommendedName>
</protein>
<dbReference type="InterPro" id="IPR011989">
    <property type="entry name" value="ARM-like"/>
</dbReference>
<dbReference type="SUPFAM" id="SSF48371">
    <property type="entry name" value="ARM repeat"/>
    <property type="match status" value="2"/>
</dbReference>
<dbReference type="Proteomes" id="UP000288351">
    <property type="component" value="Unassembled WGS sequence"/>
</dbReference>
<proteinExistence type="predicted"/>